<dbReference type="RefSeq" id="WP_055213966.1">
    <property type="nucleotide sequence ID" value="NZ_CZBU01000001.1"/>
</dbReference>
<dbReference type="SUPFAM" id="SSF53613">
    <property type="entry name" value="Ribokinase-like"/>
    <property type="match status" value="1"/>
</dbReference>
<dbReference type="Proteomes" id="UP000095621">
    <property type="component" value="Unassembled WGS sequence"/>
</dbReference>
<dbReference type="InterPro" id="IPR011611">
    <property type="entry name" value="PfkB_dom"/>
</dbReference>
<dbReference type="OrthoDB" id="9813569at2"/>
<dbReference type="PANTHER" id="PTHR43320">
    <property type="entry name" value="SUGAR KINASE"/>
    <property type="match status" value="1"/>
</dbReference>
<comment type="similarity">
    <text evidence="1">Belongs to the carbohydrate kinase PfkB family.</text>
</comment>
<dbReference type="InterPro" id="IPR052700">
    <property type="entry name" value="Carb_kinase_PfkB-like"/>
</dbReference>
<accession>A0A174YHS1</accession>
<dbReference type="Gene3D" id="3.40.1190.20">
    <property type="match status" value="1"/>
</dbReference>
<organism evidence="5 6">
    <name type="scientific">Lachnospira eligens</name>
    <dbReference type="NCBI Taxonomy" id="39485"/>
    <lineage>
        <taxon>Bacteria</taxon>
        <taxon>Bacillati</taxon>
        <taxon>Bacillota</taxon>
        <taxon>Clostridia</taxon>
        <taxon>Lachnospirales</taxon>
        <taxon>Lachnospiraceae</taxon>
        <taxon>Lachnospira</taxon>
    </lineage>
</organism>
<dbReference type="EMBL" id="CZBU01000001">
    <property type="protein sequence ID" value="CUQ74665.1"/>
    <property type="molecule type" value="Genomic_DNA"/>
</dbReference>
<dbReference type="GO" id="GO:0047590">
    <property type="term" value="F:5-dehydro-2-deoxygluconokinase activity"/>
    <property type="evidence" value="ECO:0007669"/>
    <property type="project" value="UniProtKB-EC"/>
</dbReference>
<evidence type="ECO:0000259" key="4">
    <source>
        <dbReference type="Pfam" id="PF00294"/>
    </source>
</evidence>
<dbReference type="AlphaFoldDB" id="A0A174YHS1"/>
<name>A0A174YHS1_9FIRM</name>
<dbReference type="CDD" id="cd01166">
    <property type="entry name" value="KdgK"/>
    <property type="match status" value="1"/>
</dbReference>
<keyword evidence="3 5" id="KW-0418">Kinase</keyword>
<evidence type="ECO:0000256" key="3">
    <source>
        <dbReference type="ARBA" id="ARBA00022777"/>
    </source>
</evidence>
<dbReference type="PANTHER" id="PTHR43320:SF2">
    <property type="entry name" value="2-DEHYDRO-3-DEOXYGLUCONOKINASE_2-DEHYDRO-3-DEOXYGALACTONOKINASE"/>
    <property type="match status" value="1"/>
</dbReference>
<gene>
    <name evidence="5" type="primary">iolC_1</name>
    <name evidence="5" type="ORF">ERS852490_00052</name>
</gene>
<feature type="domain" description="Carbohydrate kinase PfkB" evidence="4">
    <location>
        <begin position="3"/>
        <end position="314"/>
    </location>
</feature>
<dbReference type="Pfam" id="PF00294">
    <property type="entry name" value="PfkB"/>
    <property type="match status" value="1"/>
</dbReference>
<dbReference type="EC" id="2.7.1.92" evidence="5"/>
<evidence type="ECO:0000256" key="1">
    <source>
        <dbReference type="ARBA" id="ARBA00010688"/>
    </source>
</evidence>
<protein>
    <submittedName>
        <fullName evidence="5">5-dehydro-2-deoxygluconokinase</fullName>
        <ecNumber evidence="5">2.7.1.92</ecNumber>
    </submittedName>
</protein>
<proteinExistence type="inferred from homology"/>
<reference evidence="5 6" key="1">
    <citation type="submission" date="2015-09" db="EMBL/GenBank/DDBJ databases">
        <authorList>
            <consortium name="Pathogen Informatics"/>
        </authorList>
    </citation>
    <scope>NUCLEOTIDE SEQUENCE [LARGE SCALE GENOMIC DNA]</scope>
    <source>
        <strain evidence="5 6">2789STDY5834875</strain>
    </source>
</reference>
<keyword evidence="2 5" id="KW-0808">Transferase</keyword>
<sequence>MKDKIVTFGEIMLRLSPENNARFTQCNAFEAVYGGGEANTAVSLANFDVDANYVTKLPKHIIGQAAINSLRQYGVGVDHIVRGGDQIGIYFLEKKTSQRPTNVIYNRAGSAFALATADDFNWDEIFDGATWFHFSGITPAISDEMTNICITACKKAKEKGMTVSCDLNYRSKLWSSEKACEAMSRICQYVDVCIANEDDAIGIFSMNPADANGEEKNAYIAKELMKKFPFKMVASVWRTETSITTFKLQSMIYTEGKAYYSKEFFMHILDYIGAGDAYCAGLIYSLINNFDPQKAVEFANAASCLKHTVSGDYNLVTVDEVMKLAFSDAGNEVQR</sequence>
<evidence type="ECO:0000313" key="5">
    <source>
        <dbReference type="EMBL" id="CUQ74665.1"/>
    </source>
</evidence>
<dbReference type="InterPro" id="IPR029056">
    <property type="entry name" value="Ribokinase-like"/>
</dbReference>
<evidence type="ECO:0000256" key="2">
    <source>
        <dbReference type="ARBA" id="ARBA00022679"/>
    </source>
</evidence>
<evidence type="ECO:0000313" key="6">
    <source>
        <dbReference type="Proteomes" id="UP000095621"/>
    </source>
</evidence>